<dbReference type="HOGENOM" id="CLU_3307766_0_0_9"/>
<organism evidence="1 2">
    <name type="scientific">Lacrimispora saccharolytica (strain ATCC 35040 / DSM 2544 / NRCC 2533 / WM1)</name>
    <name type="common">Clostridium saccharolyticum</name>
    <dbReference type="NCBI Taxonomy" id="610130"/>
    <lineage>
        <taxon>Bacteria</taxon>
        <taxon>Bacillati</taxon>
        <taxon>Bacillota</taxon>
        <taxon>Clostridia</taxon>
        <taxon>Lachnospirales</taxon>
        <taxon>Lachnospiraceae</taxon>
        <taxon>Lacrimispora</taxon>
    </lineage>
</organism>
<dbReference type="EMBL" id="CP002109">
    <property type="protein sequence ID" value="ADL05657.1"/>
    <property type="molecule type" value="Genomic_DNA"/>
</dbReference>
<dbReference type="PaxDb" id="610130-Closa_3125"/>
<dbReference type="AlphaFoldDB" id="D9R803"/>
<sequence>MNRDNNLIEEKLVSCNRKPAFHYNQLFLEIKDLTPVEVS</sequence>
<dbReference type="KEGG" id="csh:Closa_3125"/>
<name>D9R803_LACSW</name>
<dbReference type="Proteomes" id="UP000001662">
    <property type="component" value="Chromosome"/>
</dbReference>
<evidence type="ECO:0000313" key="2">
    <source>
        <dbReference type="Proteomes" id="UP000001662"/>
    </source>
</evidence>
<gene>
    <name evidence="1" type="ordered locus">Closa_3125</name>
</gene>
<reference evidence="1" key="1">
    <citation type="submission" date="2010-07" db="EMBL/GenBank/DDBJ databases">
        <title>Complete sequence of Clostridium saccharolyticum WM1.</title>
        <authorList>
            <consortium name="US DOE Joint Genome Institute"/>
            <person name="Lucas S."/>
            <person name="Copeland A."/>
            <person name="Lapidus A."/>
            <person name="Cheng J.-F."/>
            <person name="Bruce D."/>
            <person name="Goodwin L."/>
            <person name="Pitluck S."/>
            <person name="Chertkov O."/>
            <person name="Detter J.C."/>
            <person name="Han C."/>
            <person name="Tapia R."/>
            <person name="Land M."/>
            <person name="Hauser L."/>
            <person name="Chang Y.-J."/>
            <person name="Jeffries C."/>
            <person name="Kyrpides N."/>
            <person name="Ivanova N."/>
            <person name="Mikhailova N."/>
            <person name="Mouttaki H."/>
            <person name="Lin L."/>
            <person name="Zhou J."/>
            <person name="Hemme C.L."/>
            <person name="Woyke T."/>
        </authorList>
    </citation>
    <scope>NUCLEOTIDE SEQUENCE [LARGE SCALE GENOMIC DNA]</scope>
    <source>
        <strain evidence="1">WM1</strain>
    </source>
</reference>
<accession>D9R803</accession>
<protein>
    <submittedName>
        <fullName evidence="1">Uncharacterized protein</fullName>
    </submittedName>
</protein>
<proteinExistence type="predicted"/>
<keyword evidence="2" id="KW-1185">Reference proteome</keyword>
<evidence type="ECO:0000313" key="1">
    <source>
        <dbReference type="EMBL" id="ADL05657.1"/>
    </source>
</evidence>